<dbReference type="AlphaFoldDB" id="A0AAW0GK46"/>
<keyword evidence="1" id="KW-0472">Membrane</keyword>
<feature type="transmembrane region" description="Helical" evidence="1">
    <location>
        <begin position="35"/>
        <end position="58"/>
    </location>
</feature>
<evidence type="ECO:0000256" key="1">
    <source>
        <dbReference type="SAM" id="Phobius"/>
    </source>
</evidence>
<comment type="caution">
    <text evidence="2">The sequence shown here is derived from an EMBL/GenBank/DDBJ whole genome shotgun (WGS) entry which is preliminary data.</text>
</comment>
<keyword evidence="3" id="KW-1185">Reference proteome</keyword>
<evidence type="ECO:0000313" key="2">
    <source>
        <dbReference type="EMBL" id="KAK7689470.1"/>
    </source>
</evidence>
<feature type="transmembrane region" description="Helical" evidence="1">
    <location>
        <begin position="535"/>
        <end position="557"/>
    </location>
</feature>
<reference evidence="2 3" key="1">
    <citation type="submission" date="2022-09" db="EMBL/GenBank/DDBJ databases">
        <authorList>
            <person name="Palmer J.M."/>
        </authorList>
    </citation>
    <scope>NUCLEOTIDE SEQUENCE [LARGE SCALE GENOMIC DNA]</scope>
    <source>
        <strain evidence="2 3">DSM 7382</strain>
    </source>
</reference>
<evidence type="ECO:0000313" key="3">
    <source>
        <dbReference type="Proteomes" id="UP001385951"/>
    </source>
</evidence>
<dbReference type="Proteomes" id="UP001385951">
    <property type="component" value="Unassembled WGS sequence"/>
</dbReference>
<keyword evidence="1" id="KW-0812">Transmembrane</keyword>
<protein>
    <submittedName>
        <fullName evidence="2">Uncharacterized protein</fullName>
    </submittedName>
</protein>
<accession>A0AAW0GK46</accession>
<organism evidence="2 3">
    <name type="scientific">Cerrena zonata</name>
    <dbReference type="NCBI Taxonomy" id="2478898"/>
    <lineage>
        <taxon>Eukaryota</taxon>
        <taxon>Fungi</taxon>
        <taxon>Dikarya</taxon>
        <taxon>Basidiomycota</taxon>
        <taxon>Agaricomycotina</taxon>
        <taxon>Agaricomycetes</taxon>
        <taxon>Polyporales</taxon>
        <taxon>Cerrenaceae</taxon>
        <taxon>Cerrena</taxon>
    </lineage>
</organism>
<keyword evidence="1" id="KW-1133">Transmembrane helix</keyword>
<name>A0AAW0GK46_9APHY</name>
<gene>
    <name evidence="2" type="ORF">QCA50_007262</name>
</gene>
<feature type="transmembrane region" description="Helical" evidence="1">
    <location>
        <begin position="175"/>
        <end position="200"/>
    </location>
</feature>
<sequence length="665" mass="72295">MHRPLGSQQPKYESIQRGITVGTAGRRLELLSLKLVIPTALVIIGSAGMATFFLQWLLSHKAPGRYVWEDQAFLLDEGTKMHGGNEAASLAGLTISSAASKVVTVTSPALIILYSFHAARNWLHMGDTAPEEQVPTPLQYGLVVNLLSNGGVGSLLTAARYFFRGSQRRAGVTSVLIHAFLMTLLIFLLTTAISLVDLWLHTATATVILPTTTEVSAPFKFSVDQTLCPPYPDPFWEAIHPCLMFPGGWGSGVASKVPGMLVRANNSDTLQTITLADSDDMAVLVKPNITHSLAFRAKSFGAQAQCQSVNHLCDVALNCTGFPSTYPPFNGTWRSESPIQRGDSKLFIQSSGCGWNSTENGAISCSHLPTEDIATYAAALSEFRPPPVNSYNLWMQFLWQSEGDTEFGTGAGAVSGAVTKFQNYATMLTNCTLQFYNLTIDYNNGKYFLVDKELTNTGLSDGLAGPTRLGHFSSYLISNVEGHAFTDNSTDELMAFLEQDLARLALGSAAFITNINSDTLMQSVLGSIIVGRYPFWPVFIFLALLYIHATLALVLFIQTVMTTPTEVLSLSEVDGLGDGEKKQVSMLELTQMRLRGPLPLVAALFPPARPDVSQAALSIETTELDLFCEKPGDERVRAGLQSDKANGSLRFRVFRKSEEDLTKSD</sequence>
<dbReference type="EMBL" id="JASBNA010000008">
    <property type="protein sequence ID" value="KAK7689470.1"/>
    <property type="molecule type" value="Genomic_DNA"/>
</dbReference>
<proteinExistence type="predicted"/>